<evidence type="ECO:0000313" key="1">
    <source>
        <dbReference type="EMBL" id="KAH7671261.1"/>
    </source>
</evidence>
<comment type="caution">
    <text evidence="1">The sequence shown here is derived from an EMBL/GenBank/DDBJ whole genome shotgun (WGS) entry which is preliminary data.</text>
</comment>
<sequence>MPATDYQGSSSPFASIGRSILSIRRDQVHAMDGHHEHGSSQEQELDGFQRHAADLLHDLAGGGEELLSLPWIRKLLNVFVICQEEFRVILFNNRACVSRAPVDRLISEFFERNVKALDVCNAIRDGIEQVRQWHKHLEIVTVALDPSLRTIGEGQLRRAKKALADLAVGMLEEKDATGSALAHRNRSFGRSNHASSSRDHHRHPGGHFRSLSWSVSRSWSAARQLQAIGNNLSAPRGHEIVASNGLAVPVFTMSSVLLFVMWALVAAIPCQDRGLQTHFSFSRNFSWAAPILSMHERIIEESKKRERKNSNGLLKEIHQIEKCARQLSELIDAAHFPLPENKEMEIRQVAQELTQIVNTMREELDLLERQVREVFHRIIRSRTEGVAYTASHFRLRRNE</sequence>
<organism evidence="1 2">
    <name type="scientific">Dioscorea alata</name>
    <name type="common">Purple yam</name>
    <dbReference type="NCBI Taxonomy" id="55571"/>
    <lineage>
        <taxon>Eukaryota</taxon>
        <taxon>Viridiplantae</taxon>
        <taxon>Streptophyta</taxon>
        <taxon>Embryophyta</taxon>
        <taxon>Tracheophyta</taxon>
        <taxon>Spermatophyta</taxon>
        <taxon>Magnoliopsida</taxon>
        <taxon>Liliopsida</taxon>
        <taxon>Dioscoreales</taxon>
        <taxon>Dioscoreaceae</taxon>
        <taxon>Dioscorea</taxon>
    </lineage>
</organism>
<proteinExistence type="predicted"/>
<protein>
    <submittedName>
        <fullName evidence="1">Protein BYPASS-related protein</fullName>
    </submittedName>
</protein>
<dbReference type="Proteomes" id="UP000827976">
    <property type="component" value="Chromosome 10"/>
</dbReference>
<name>A0ACB7VCC7_DIOAL</name>
<evidence type="ECO:0000313" key="2">
    <source>
        <dbReference type="Proteomes" id="UP000827976"/>
    </source>
</evidence>
<keyword evidence="2" id="KW-1185">Reference proteome</keyword>
<gene>
    <name evidence="1" type="ORF">IHE45_10G081600</name>
</gene>
<reference evidence="2" key="1">
    <citation type="journal article" date="2022" name="Nat. Commun.">
        <title>Chromosome evolution and the genetic basis of agronomically important traits in greater yam.</title>
        <authorList>
            <person name="Bredeson J.V."/>
            <person name="Lyons J.B."/>
            <person name="Oniyinde I.O."/>
            <person name="Okereke N.R."/>
            <person name="Kolade O."/>
            <person name="Nnabue I."/>
            <person name="Nwadili C.O."/>
            <person name="Hribova E."/>
            <person name="Parker M."/>
            <person name="Nwogha J."/>
            <person name="Shu S."/>
            <person name="Carlson J."/>
            <person name="Kariba R."/>
            <person name="Muthemba S."/>
            <person name="Knop K."/>
            <person name="Barton G.J."/>
            <person name="Sherwood A.V."/>
            <person name="Lopez-Montes A."/>
            <person name="Asiedu R."/>
            <person name="Jamnadass R."/>
            <person name="Muchugi A."/>
            <person name="Goodstein D."/>
            <person name="Egesi C.N."/>
            <person name="Featherston J."/>
            <person name="Asfaw A."/>
            <person name="Simpson G.G."/>
            <person name="Dolezel J."/>
            <person name="Hendre P.S."/>
            <person name="Van Deynze A."/>
            <person name="Kumar P.L."/>
            <person name="Obidiegwu J.E."/>
            <person name="Bhattacharjee R."/>
            <person name="Rokhsar D.S."/>
        </authorList>
    </citation>
    <scope>NUCLEOTIDE SEQUENCE [LARGE SCALE GENOMIC DNA]</scope>
    <source>
        <strain evidence="2">cv. TDa95/00328</strain>
    </source>
</reference>
<accession>A0ACB7VCC7</accession>
<dbReference type="EMBL" id="CM037020">
    <property type="protein sequence ID" value="KAH7671261.1"/>
    <property type="molecule type" value="Genomic_DNA"/>
</dbReference>